<comment type="caution">
    <text evidence="2">The sequence shown here is derived from an EMBL/GenBank/DDBJ whole genome shotgun (WGS) entry which is preliminary data.</text>
</comment>
<proteinExistence type="predicted"/>
<organism evidence="2 3">
    <name type="scientific">Paramicrobacterium agarici</name>
    <dbReference type="NCBI Taxonomy" id="630514"/>
    <lineage>
        <taxon>Bacteria</taxon>
        <taxon>Bacillati</taxon>
        <taxon>Actinomycetota</taxon>
        <taxon>Actinomycetes</taxon>
        <taxon>Micrococcales</taxon>
        <taxon>Microbacteriaceae</taxon>
        <taxon>Paramicrobacterium</taxon>
    </lineage>
</organism>
<reference evidence="2 3" key="1">
    <citation type="submission" date="2017-10" db="EMBL/GenBank/DDBJ databases">
        <title>Sequencing the genomes of 1000 actinobacteria strains.</title>
        <authorList>
            <person name="Klenk H.-P."/>
        </authorList>
    </citation>
    <scope>NUCLEOTIDE SEQUENCE [LARGE SCALE GENOMIC DNA]</scope>
    <source>
        <strain evidence="2 3">DSM 21798</strain>
    </source>
</reference>
<dbReference type="OrthoDB" id="5123855at2"/>
<dbReference type="Pfam" id="PF25355">
    <property type="entry name" value="DUF7882"/>
    <property type="match status" value="1"/>
</dbReference>
<gene>
    <name evidence="2" type="ORF">ATJ78_0116</name>
</gene>
<dbReference type="EMBL" id="PDJE01000001">
    <property type="protein sequence ID" value="PFG29217.1"/>
    <property type="molecule type" value="Genomic_DNA"/>
</dbReference>
<evidence type="ECO:0000313" key="2">
    <source>
        <dbReference type="EMBL" id="PFG29217.1"/>
    </source>
</evidence>
<evidence type="ECO:0000313" key="3">
    <source>
        <dbReference type="Proteomes" id="UP000221369"/>
    </source>
</evidence>
<evidence type="ECO:0000259" key="1">
    <source>
        <dbReference type="Pfam" id="PF25355"/>
    </source>
</evidence>
<feature type="domain" description="DUF7882" evidence="1">
    <location>
        <begin position="1"/>
        <end position="96"/>
    </location>
</feature>
<dbReference type="AlphaFoldDB" id="A0A2A9DR26"/>
<dbReference type="InterPro" id="IPR057204">
    <property type="entry name" value="DUF7882"/>
</dbReference>
<keyword evidence="3" id="KW-1185">Reference proteome</keyword>
<sequence>MGYLQYGSASEYEFDDRTLAHLKVVVVSRLRRQESFLLSWATEPSAGSGRTSIWIAPTIPLQFRFSGSRPPALNKTWIDVMSRLSHSSRGLVVVSEEEAEAVKSGEVTISGGID</sequence>
<name>A0A2A9DR26_9MICO</name>
<accession>A0A2A9DR26</accession>
<dbReference type="RefSeq" id="WP_098405829.1">
    <property type="nucleotide sequence ID" value="NZ_PDJE01000001.1"/>
</dbReference>
<protein>
    <recommendedName>
        <fullName evidence="1">DUF7882 domain-containing protein</fullName>
    </recommendedName>
</protein>
<dbReference type="Proteomes" id="UP000221369">
    <property type="component" value="Unassembled WGS sequence"/>
</dbReference>